<protein>
    <submittedName>
        <fullName evidence="3">Nuclease SbcCD subunit C</fullName>
    </submittedName>
</protein>
<accession>A0ABN6WZV5</accession>
<evidence type="ECO:0000313" key="4">
    <source>
        <dbReference type="Proteomes" id="UP001321445"/>
    </source>
</evidence>
<organism evidence="3 4">
    <name type="scientific">Hydrogenimonas cancrithermarum</name>
    <dbReference type="NCBI Taxonomy" id="2993563"/>
    <lineage>
        <taxon>Bacteria</taxon>
        <taxon>Pseudomonadati</taxon>
        <taxon>Campylobacterota</taxon>
        <taxon>Epsilonproteobacteria</taxon>
        <taxon>Campylobacterales</taxon>
        <taxon>Hydrogenimonadaceae</taxon>
        <taxon>Hydrogenimonas</taxon>
    </lineage>
</organism>
<name>A0ABN6WZV5_9BACT</name>
<dbReference type="Pfam" id="PF13476">
    <property type="entry name" value="AAA_23"/>
    <property type="match status" value="1"/>
</dbReference>
<proteinExistence type="predicted"/>
<dbReference type="PANTHER" id="PTHR32114:SF2">
    <property type="entry name" value="ABC TRANSPORTER ABCH.3"/>
    <property type="match status" value="1"/>
</dbReference>
<evidence type="ECO:0000256" key="1">
    <source>
        <dbReference type="SAM" id="Coils"/>
    </source>
</evidence>
<feature type="coiled-coil region" evidence="1">
    <location>
        <begin position="936"/>
        <end position="997"/>
    </location>
</feature>
<geneLocation type="plasmid" evidence="3 4">
    <name>pISO32_1</name>
</geneLocation>
<dbReference type="RefSeq" id="WP_286338068.1">
    <property type="nucleotide sequence ID" value="NZ_AP027371.1"/>
</dbReference>
<reference evidence="3 4" key="1">
    <citation type="submission" date="2023-03" db="EMBL/GenBank/DDBJ databases">
        <title>Description of Hydrogenimonas sp. ISO32.</title>
        <authorList>
            <person name="Mino S."/>
            <person name="Fukazawa S."/>
            <person name="Sawabe T."/>
        </authorList>
    </citation>
    <scope>NUCLEOTIDE SEQUENCE [LARGE SCALE GENOMIC DNA]</scope>
    <source>
        <strain evidence="3 4">ISO32</strain>
        <plasmid evidence="3 4">pISO32_1</plasmid>
    </source>
</reference>
<dbReference type="Pfam" id="PF13558">
    <property type="entry name" value="SbcC_Walker_B"/>
    <property type="match status" value="1"/>
</dbReference>
<dbReference type="SUPFAM" id="SSF52540">
    <property type="entry name" value="P-loop containing nucleoside triphosphate hydrolases"/>
    <property type="match status" value="2"/>
</dbReference>
<evidence type="ECO:0000259" key="2">
    <source>
        <dbReference type="Pfam" id="PF13476"/>
    </source>
</evidence>
<sequence length="1209" mass="138298">MKILRLRSRNINSLKGENEIDFVSFLNGSSLFAITGETGSGKTTLLDVITCALYGRTARLSKGSEVQELMSRGTGEAMCEVEFEVKGKHYRSSWTLRRARGKPDGNFQSAKMELVSLPNEEIIEAKASKVPKKIEALTGLDFDRFTQSMMLAQGGFDAFLKAEEKERSKLLEKITGTKIYSEISKIVFERAREGREVIKLIETELGAIGCLPEEESRELEKMLTEKNEEEKRQKVLVERAQKVYEIKHTFVSLQKDMETYTKDEATAQQEIERSKTLFEKLTLSDKALSVSAVYERKKEMERSLEESTDKLKSLKEEVATLTQKKRTLEAERAKMEALRTQGKADYETLSAKIQKARELQSRLDETRKQIVEKERDITKKEGELAATRAKLDALTEKEAKLKDDIGSCEAYRNGHRADRTLVSDIEIIATLLESHRNDLRQIEEITKRIDETKTKQTDTLTALSAADEQLKQRKTEADEAARLYEEADRHVKSLEAQEERLQQSKRTQEAILARLESFGSDTKLLEQERENYKHHMASMQSLTVQKDALNGKIETMREHLQTLQTTKEKELLIQKYEKDRKRLQEGEACFLCGSTEQPYIEHSDALTASETDDRIFSLQRQLTEEESRLTELERKLGIEETQANSAQLEYQKIEARIAEHESFFKAHDVVVSEESEANVRESMEAAASKLSRLTGLRTKRDALLAEKEKKREAYLDAERVTGTLRNDLSRLERDLEHDKENLKKHQQSLGKHEEKLNGYWNIYGLSFEISTLMTHYTQLKQRKAAYERNEKALQESTEQYNKIKLEIGTHTSTIKSEERTLDTMRKEFKTLRERAMLIEQAKKEVLDVEDIEAYTASVEKKWQEIQQAFNALSNDFHVTTAALLDRELIFKTTSEAHLKKQEESEKLTEGFNSEMKKKGFESEQMLEDALLPEAEREALRSTCEALNSKLTEAMTRKRDTEAKLTALQDKDISDKTLEVLLEEKRKQEELYGALREALGKIKSRLDTDAQNRQRHKAKLEELADHRESQQVWEKLNELIGASDGAKFAKFAQGITLDQLIYLANKHLAFLSDRYAIVRLREEGQQLEIAVIDKYQGDEIRPSNTLSGGESFLVSLSLALGLSELASQKISIDSLFLDEGFGTLDTDTLDIALNALNMLESRGKMVGVISHVETMKERIPLQIKIHKSGGGESRVELVGQTSPSLIRQEF</sequence>
<feature type="coiled-coil region" evidence="1">
    <location>
        <begin position="725"/>
        <end position="841"/>
    </location>
</feature>
<feature type="coiled-coil region" evidence="1">
    <location>
        <begin position="477"/>
        <end position="514"/>
    </location>
</feature>
<dbReference type="EMBL" id="AP027371">
    <property type="protein sequence ID" value="BDY14009.1"/>
    <property type="molecule type" value="Genomic_DNA"/>
</dbReference>
<gene>
    <name evidence="3" type="primary">sbcC</name>
    <name evidence="3" type="ORF">HCR_23220</name>
</gene>
<dbReference type="InterPro" id="IPR027417">
    <property type="entry name" value="P-loop_NTPase"/>
</dbReference>
<feature type="coiled-coil region" evidence="1">
    <location>
        <begin position="297"/>
        <end position="404"/>
    </location>
</feature>
<feature type="coiled-coil region" evidence="1">
    <location>
        <begin position="615"/>
        <end position="649"/>
    </location>
</feature>
<keyword evidence="4" id="KW-1185">Reference proteome</keyword>
<keyword evidence="3" id="KW-0614">Plasmid</keyword>
<feature type="domain" description="Rad50/SbcC-type AAA" evidence="2">
    <location>
        <begin position="5"/>
        <end position="259"/>
    </location>
</feature>
<dbReference type="Gene3D" id="3.40.50.300">
    <property type="entry name" value="P-loop containing nucleotide triphosphate hydrolases"/>
    <property type="match status" value="2"/>
</dbReference>
<evidence type="ECO:0000313" key="3">
    <source>
        <dbReference type="EMBL" id="BDY14009.1"/>
    </source>
</evidence>
<keyword evidence="1" id="KW-0175">Coiled coil</keyword>
<dbReference type="Proteomes" id="UP001321445">
    <property type="component" value="Plasmid pISO32_1"/>
</dbReference>
<dbReference type="InterPro" id="IPR038729">
    <property type="entry name" value="Rad50/SbcC_AAA"/>
</dbReference>
<dbReference type="PANTHER" id="PTHR32114">
    <property type="entry name" value="ABC TRANSPORTER ABCH.3"/>
    <property type="match status" value="1"/>
</dbReference>